<evidence type="ECO:0000256" key="6">
    <source>
        <dbReference type="ARBA" id="ARBA00022777"/>
    </source>
</evidence>
<gene>
    <name evidence="14" type="ORF">CP500_009775</name>
</gene>
<dbReference type="PROSITE" id="PS50113">
    <property type="entry name" value="PAC"/>
    <property type="match status" value="1"/>
</dbReference>
<dbReference type="AlphaFoldDB" id="A0A2G4F1I8"/>
<dbReference type="PROSITE" id="PS50112">
    <property type="entry name" value="PAS"/>
    <property type="match status" value="1"/>
</dbReference>
<keyword evidence="9" id="KW-0812">Transmembrane</keyword>
<dbReference type="NCBIfam" id="TIGR00229">
    <property type="entry name" value="sensory_box"/>
    <property type="match status" value="1"/>
</dbReference>
<reference evidence="14" key="1">
    <citation type="submission" date="2017-10" db="EMBL/GenBank/DDBJ databases">
        <title>Draft genome sequence of the planktic cyanobacteria Tychonema bourrellyi isolated from alpine lentic freshwater.</title>
        <authorList>
            <person name="Tett A."/>
            <person name="Armanini F."/>
            <person name="Asnicar F."/>
            <person name="Boscaini A."/>
            <person name="Pasolli E."/>
            <person name="Zolfo M."/>
            <person name="Donati C."/>
            <person name="Salmaso N."/>
            <person name="Segata N."/>
        </authorList>
    </citation>
    <scope>NUCLEOTIDE SEQUENCE</scope>
    <source>
        <strain evidence="14">FEM_GT703</strain>
    </source>
</reference>
<dbReference type="SUPFAM" id="SSF47384">
    <property type="entry name" value="Homodimeric domain of signal transducing histidine kinase"/>
    <property type="match status" value="1"/>
</dbReference>
<dbReference type="SUPFAM" id="SSF55785">
    <property type="entry name" value="PYP-like sensor domain (PAS domain)"/>
    <property type="match status" value="1"/>
</dbReference>
<dbReference type="InterPro" id="IPR003661">
    <property type="entry name" value="HisK_dim/P_dom"/>
</dbReference>
<sequence length="692" mass="77767">MKLFPFPLRFSIPVILMIFGSLLGLFSFQREVEQSYRRQEEQGISNLKFSANQSSGMLEYLYRRGDVEEVEIAISKLGSDRNIRLALLCNENDTIIFATRYELRNQPVSNISLPHYLLAEFSQIREIMSGEVKLAENRESTWAIYPVLLGAKPGEVRPSRVGILLIEYDILLIKQQAYADALYRSTETSIGLALFCVIVWLFFHKTLTGRAARLVAVSNNFSKGKLDDRAQLGGSDELAQIAAAFNEMAERIQSHTEALQESEKRFRTLVSNIPGAVYRLVFDSDWKIQFISDGIAEISGYPAANFINTPVGVFQSIIHPKDAAMVEKTIKKSMVKKRNYTIEYRIIRPDKSVRWVSDKGQGIFNENGDILWLDGVIIDSTKRKRAEAELHQTLQLKDELAATATAQAKQLEQALQLIQTEKMSSLAQMIAGVAHEINNPVNFIHGNIDYVNKYSQDLLTLTDLYQQEYPNPHLKIAELIEDCELDFIKKDLPKILSSMKVGTDRIREIVLSLRKFAHLDESDVKFVNIHEGIDTTLLILQSNIKAKPYLEGIKIIKNYGCLPPVECYAGQLNQVFMNILSNAIYALHITKKQNSSKQQTNSSSQIIITTSIQEPDWVKISIKDNGPGIDDAVKPRIFDPFFTTKPVGTGTGLGLSISYQIVVDKHGGKLQCISAVGEGTELVIEIPIARTS</sequence>
<dbReference type="EMBL" id="NXIB02000046">
    <property type="protein sequence ID" value="PHX55612.1"/>
    <property type="molecule type" value="Genomic_DNA"/>
</dbReference>
<dbReference type="Gene3D" id="3.30.565.10">
    <property type="entry name" value="Histidine kinase-like ATPase, C-terminal domain"/>
    <property type="match status" value="1"/>
</dbReference>
<comment type="catalytic activity">
    <reaction evidence="1">
        <text>ATP + protein L-histidine = ADP + protein N-phospho-L-histidine.</text>
        <dbReference type="EC" id="2.7.13.3"/>
    </reaction>
</comment>
<dbReference type="SMART" id="SM00086">
    <property type="entry name" value="PAC"/>
    <property type="match status" value="1"/>
</dbReference>
<dbReference type="CDD" id="cd00130">
    <property type="entry name" value="PAS"/>
    <property type="match status" value="1"/>
</dbReference>
<evidence type="ECO:0000256" key="2">
    <source>
        <dbReference type="ARBA" id="ARBA00004370"/>
    </source>
</evidence>
<dbReference type="CDD" id="cd06225">
    <property type="entry name" value="HAMP"/>
    <property type="match status" value="1"/>
</dbReference>
<keyword evidence="6" id="KW-0418">Kinase</keyword>
<dbReference type="InterPro" id="IPR003594">
    <property type="entry name" value="HATPase_dom"/>
</dbReference>
<proteinExistence type="predicted"/>
<keyword evidence="9" id="KW-0472">Membrane</keyword>
<dbReference type="InterPro" id="IPR013655">
    <property type="entry name" value="PAS_fold_3"/>
</dbReference>
<name>A0A2G4F1I8_9CYAN</name>
<evidence type="ECO:0000256" key="9">
    <source>
        <dbReference type="SAM" id="Phobius"/>
    </source>
</evidence>
<dbReference type="InterPro" id="IPR004358">
    <property type="entry name" value="Sig_transdc_His_kin-like_C"/>
</dbReference>
<evidence type="ECO:0000259" key="11">
    <source>
        <dbReference type="PROSITE" id="PS50112"/>
    </source>
</evidence>
<dbReference type="SUPFAM" id="SSF55874">
    <property type="entry name" value="ATPase domain of HSP90 chaperone/DNA topoisomerase II/histidine kinase"/>
    <property type="match status" value="1"/>
</dbReference>
<evidence type="ECO:0000256" key="8">
    <source>
        <dbReference type="SAM" id="Coils"/>
    </source>
</evidence>
<feature type="domain" description="PAC" evidence="12">
    <location>
        <begin position="340"/>
        <end position="392"/>
    </location>
</feature>
<evidence type="ECO:0000256" key="5">
    <source>
        <dbReference type="ARBA" id="ARBA00022679"/>
    </source>
</evidence>
<feature type="transmembrane region" description="Helical" evidence="9">
    <location>
        <begin position="6"/>
        <end position="28"/>
    </location>
</feature>
<keyword evidence="15" id="KW-1185">Reference proteome</keyword>
<evidence type="ECO:0000259" key="10">
    <source>
        <dbReference type="PROSITE" id="PS50109"/>
    </source>
</evidence>
<dbReference type="SMART" id="SM00387">
    <property type="entry name" value="HATPase_c"/>
    <property type="match status" value="1"/>
</dbReference>
<dbReference type="PANTHER" id="PTHR43065:SF50">
    <property type="entry name" value="HISTIDINE KINASE"/>
    <property type="match status" value="1"/>
</dbReference>
<dbReference type="Gene3D" id="3.30.450.20">
    <property type="entry name" value="PAS domain"/>
    <property type="match status" value="1"/>
</dbReference>
<dbReference type="InterPro" id="IPR000014">
    <property type="entry name" value="PAS"/>
</dbReference>
<dbReference type="PROSITE" id="PS50109">
    <property type="entry name" value="HIS_KIN"/>
    <property type="match status" value="1"/>
</dbReference>
<dbReference type="Proteomes" id="UP000226442">
    <property type="component" value="Unassembled WGS sequence"/>
</dbReference>
<dbReference type="Pfam" id="PF02518">
    <property type="entry name" value="HATPase_c"/>
    <property type="match status" value="1"/>
</dbReference>
<keyword evidence="4" id="KW-0597">Phosphoprotein</keyword>
<dbReference type="PRINTS" id="PR00344">
    <property type="entry name" value="BCTRLSENSOR"/>
</dbReference>
<feature type="coiled-coil region" evidence="8">
    <location>
        <begin position="383"/>
        <end position="421"/>
    </location>
</feature>
<comment type="caution">
    <text evidence="14">The sequence shown here is derived from an EMBL/GenBank/DDBJ whole genome shotgun (WGS) entry which is preliminary data.</text>
</comment>
<evidence type="ECO:0000313" key="14">
    <source>
        <dbReference type="EMBL" id="PHX55612.1"/>
    </source>
</evidence>
<dbReference type="CDD" id="cd00082">
    <property type="entry name" value="HisKA"/>
    <property type="match status" value="1"/>
</dbReference>
<dbReference type="SMART" id="SM00091">
    <property type="entry name" value="PAS"/>
    <property type="match status" value="1"/>
</dbReference>
<accession>A0A2G4F1I8</accession>
<protein>
    <recommendedName>
        <fullName evidence="3">histidine kinase</fullName>
        <ecNumber evidence="3">2.7.13.3</ecNumber>
    </recommendedName>
</protein>
<evidence type="ECO:0000259" key="13">
    <source>
        <dbReference type="PROSITE" id="PS50885"/>
    </source>
</evidence>
<dbReference type="InterPro" id="IPR001610">
    <property type="entry name" value="PAC"/>
</dbReference>
<dbReference type="Gene3D" id="6.10.340.10">
    <property type="match status" value="1"/>
</dbReference>
<dbReference type="Gene3D" id="1.10.287.130">
    <property type="match status" value="1"/>
</dbReference>
<dbReference type="InterPro" id="IPR036890">
    <property type="entry name" value="HATPase_C_sf"/>
</dbReference>
<keyword evidence="7" id="KW-0902">Two-component regulatory system</keyword>
<dbReference type="InterPro" id="IPR035965">
    <property type="entry name" value="PAS-like_dom_sf"/>
</dbReference>
<evidence type="ECO:0000259" key="12">
    <source>
        <dbReference type="PROSITE" id="PS50113"/>
    </source>
</evidence>
<dbReference type="GO" id="GO:0000155">
    <property type="term" value="F:phosphorelay sensor kinase activity"/>
    <property type="evidence" value="ECO:0007669"/>
    <property type="project" value="InterPro"/>
</dbReference>
<dbReference type="EC" id="2.7.13.3" evidence="3"/>
<comment type="subcellular location">
    <subcellularLocation>
        <location evidence="2">Membrane</location>
    </subcellularLocation>
</comment>
<dbReference type="SUPFAM" id="SSF158472">
    <property type="entry name" value="HAMP domain-like"/>
    <property type="match status" value="1"/>
</dbReference>
<dbReference type="PROSITE" id="PS50885">
    <property type="entry name" value="HAMP"/>
    <property type="match status" value="1"/>
</dbReference>
<evidence type="ECO:0000256" key="7">
    <source>
        <dbReference type="ARBA" id="ARBA00023012"/>
    </source>
</evidence>
<keyword evidence="5" id="KW-0808">Transferase</keyword>
<dbReference type="OrthoDB" id="442998at2"/>
<feature type="domain" description="Histidine kinase" evidence="10">
    <location>
        <begin position="432"/>
        <end position="690"/>
    </location>
</feature>
<evidence type="ECO:0000313" key="15">
    <source>
        <dbReference type="Proteomes" id="UP000226442"/>
    </source>
</evidence>
<feature type="domain" description="HAMP" evidence="13">
    <location>
        <begin position="205"/>
        <end position="257"/>
    </location>
</feature>
<keyword evidence="9" id="KW-1133">Transmembrane helix</keyword>
<dbReference type="InterPro" id="IPR000700">
    <property type="entry name" value="PAS-assoc_C"/>
</dbReference>
<dbReference type="InterPro" id="IPR003660">
    <property type="entry name" value="HAMP_dom"/>
</dbReference>
<dbReference type="SMART" id="SM00304">
    <property type="entry name" value="HAMP"/>
    <property type="match status" value="1"/>
</dbReference>
<evidence type="ECO:0000256" key="4">
    <source>
        <dbReference type="ARBA" id="ARBA00022553"/>
    </source>
</evidence>
<dbReference type="Pfam" id="PF08447">
    <property type="entry name" value="PAS_3"/>
    <property type="match status" value="1"/>
</dbReference>
<evidence type="ECO:0000256" key="1">
    <source>
        <dbReference type="ARBA" id="ARBA00000085"/>
    </source>
</evidence>
<feature type="domain" description="PAS" evidence="11">
    <location>
        <begin position="262"/>
        <end position="337"/>
    </location>
</feature>
<dbReference type="GO" id="GO:0016020">
    <property type="term" value="C:membrane"/>
    <property type="evidence" value="ECO:0007669"/>
    <property type="project" value="UniProtKB-SubCell"/>
</dbReference>
<organism evidence="14 15">
    <name type="scientific">Tychonema bourrellyi FEM_GT703</name>
    <dbReference type="NCBI Taxonomy" id="2040638"/>
    <lineage>
        <taxon>Bacteria</taxon>
        <taxon>Bacillati</taxon>
        <taxon>Cyanobacteriota</taxon>
        <taxon>Cyanophyceae</taxon>
        <taxon>Oscillatoriophycideae</taxon>
        <taxon>Oscillatoriales</taxon>
        <taxon>Microcoleaceae</taxon>
        <taxon>Tychonema</taxon>
    </lineage>
</organism>
<evidence type="ECO:0000256" key="3">
    <source>
        <dbReference type="ARBA" id="ARBA00012438"/>
    </source>
</evidence>
<keyword evidence="8" id="KW-0175">Coiled coil</keyword>
<dbReference type="RefSeq" id="WP_096832047.1">
    <property type="nucleotide sequence ID" value="NZ_NXIB02000046.1"/>
</dbReference>
<dbReference type="InterPro" id="IPR036097">
    <property type="entry name" value="HisK_dim/P_sf"/>
</dbReference>
<dbReference type="Pfam" id="PF00672">
    <property type="entry name" value="HAMP"/>
    <property type="match status" value="1"/>
</dbReference>
<feature type="transmembrane region" description="Helical" evidence="9">
    <location>
        <begin position="181"/>
        <end position="203"/>
    </location>
</feature>
<dbReference type="InterPro" id="IPR005467">
    <property type="entry name" value="His_kinase_dom"/>
</dbReference>
<dbReference type="PANTHER" id="PTHR43065">
    <property type="entry name" value="SENSOR HISTIDINE KINASE"/>
    <property type="match status" value="1"/>
</dbReference>